<dbReference type="AlphaFoldDB" id="A0AAD4RBI1"/>
<dbReference type="EMBL" id="JAKKPZ010000003">
    <property type="protein sequence ID" value="KAI1723881.1"/>
    <property type="molecule type" value="Genomic_DNA"/>
</dbReference>
<feature type="binding site" evidence="6">
    <location>
        <position position="173"/>
    </location>
    <ligand>
        <name>FAD</name>
        <dbReference type="ChEBI" id="CHEBI:57692"/>
    </ligand>
</feature>
<keyword evidence="9" id="KW-0812">Transmembrane</keyword>
<feature type="region of interest" description="Disordered" evidence="8">
    <location>
        <begin position="1"/>
        <end position="22"/>
    </location>
</feature>
<evidence type="ECO:0000256" key="4">
    <source>
        <dbReference type="ARBA" id="ARBA00023002"/>
    </source>
</evidence>
<feature type="binding site" evidence="6">
    <location>
        <position position="155"/>
    </location>
    <ligand>
        <name>FAD</name>
        <dbReference type="ChEBI" id="CHEBI:57692"/>
    </ligand>
</feature>
<protein>
    <recommendedName>
        <fullName evidence="7">NADH-cytochrome b5 reductase</fullName>
        <ecNumber evidence="7">1.6.2.2</ecNumber>
    </recommendedName>
</protein>
<feature type="binding site" evidence="6">
    <location>
        <position position="171"/>
    </location>
    <ligand>
        <name>FAD</name>
        <dbReference type="ChEBI" id="CHEBI:57692"/>
    </ligand>
</feature>
<dbReference type="InterPro" id="IPR001709">
    <property type="entry name" value="Flavoprot_Pyr_Nucl_cyt_Rdtase"/>
</dbReference>
<evidence type="ECO:0000259" key="10">
    <source>
        <dbReference type="PROSITE" id="PS51384"/>
    </source>
</evidence>
<keyword evidence="5 7" id="KW-0520">NAD</keyword>
<accession>A0AAD4RBI1</accession>
<evidence type="ECO:0000256" key="7">
    <source>
        <dbReference type="RuleBase" id="RU361226"/>
    </source>
</evidence>
<evidence type="ECO:0000256" key="1">
    <source>
        <dbReference type="ARBA" id="ARBA00001974"/>
    </source>
</evidence>
<dbReference type="InterPro" id="IPR017927">
    <property type="entry name" value="FAD-bd_FR_type"/>
</dbReference>
<feature type="binding site" evidence="6">
    <location>
        <position position="152"/>
    </location>
    <ligand>
        <name>FAD</name>
        <dbReference type="ChEBI" id="CHEBI:57692"/>
    </ligand>
</feature>
<feature type="transmembrane region" description="Helical" evidence="9">
    <location>
        <begin position="31"/>
        <end position="53"/>
    </location>
</feature>
<comment type="similarity">
    <text evidence="7">Belongs to the flavoprotein pyridine nucleotide cytochrome reductase family.</text>
</comment>
<feature type="domain" description="FAD-binding FR-type" evidence="10">
    <location>
        <begin position="81"/>
        <end position="197"/>
    </location>
</feature>
<evidence type="ECO:0000256" key="9">
    <source>
        <dbReference type="SAM" id="Phobius"/>
    </source>
</evidence>
<dbReference type="PANTHER" id="PTHR19370">
    <property type="entry name" value="NADH-CYTOCHROME B5 REDUCTASE"/>
    <property type="match status" value="1"/>
</dbReference>
<dbReference type="SUPFAM" id="SSF52343">
    <property type="entry name" value="Ferredoxin reductase-like, C-terminal NADP-linked domain"/>
    <property type="match status" value="1"/>
</dbReference>
<comment type="catalytic activity">
    <reaction evidence="7">
        <text>2 Fe(III)-[cytochrome b5] + NADH = 2 Fe(II)-[cytochrome b5] + NAD(+) + H(+)</text>
        <dbReference type="Rhea" id="RHEA:46680"/>
        <dbReference type="Rhea" id="RHEA-COMP:10438"/>
        <dbReference type="Rhea" id="RHEA-COMP:10439"/>
        <dbReference type="ChEBI" id="CHEBI:15378"/>
        <dbReference type="ChEBI" id="CHEBI:29033"/>
        <dbReference type="ChEBI" id="CHEBI:29034"/>
        <dbReference type="ChEBI" id="CHEBI:57540"/>
        <dbReference type="ChEBI" id="CHEBI:57945"/>
        <dbReference type="EC" id="1.6.2.2"/>
    </reaction>
</comment>
<dbReference type="InterPro" id="IPR008333">
    <property type="entry name" value="Cbr1-like_FAD-bd_dom"/>
</dbReference>
<evidence type="ECO:0000256" key="5">
    <source>
        <dbReference type="ARBA" id="ARBA00023027"/>
    </source>
</evidence>
<keyword evidence="4 7" id="KW-0560">Oxidoreductase</keyword>
<feature type="binding site" evidence="6">
    <location>
        <position position="134"/>
    </location>
    <ligand>
        <name>FAD</name>
        <dbReference type="ChEBI" id="CHEBI:57692"/>
    </ligand>
</feature>
<feature type="binding site" evidence="6">
    <location>
        <position position="135"/>
    </location>
    <ligand>
        <name>FAD</name>
        <dbReference type="ChEBI" id="CHEBI:57692"/>
    </ligand>
</feature>
<dbReference type="Pfam" id="PF00175">
    <property type="entry name" value="NAD_binding_1"/>
    <property type="match status" value="1"/>
</dbReference>
<comment type="caution">
    <text evidence="11">The sequence shown here is derived from an EMBL/GenBank/DDBJ whole genome shotgun (WGS) entry which is preliminary data.</text>
</comment>
<feature type="binding site" evidence="6">
    <location>
        <position position="150"/>
    </location>
    <ligand>
        <name>FAD</name>
        <dbReference type="ChEBI" id="CHEBI:57692"/>
    </ligand>
</feature>
<feature type="binding site" evidence="6">
    <location>
        <position position="230"/>
    </location>
    <ligand>
        <name>FAD</name>
        <dbReference type="ChEBI" id="CHEBI:57692"/>
    </ligand>
</feature>
<reference evidence="11" key="1">
    <citation type="submission" date="2022-01" db="EMBL/GenBank/DDBJ databases">
        <title>Genome Sequence Resource for Two Populations of Ditylenchus destructor, the Migratory Endoparasitic Phytonematode.</title>
        <authorList>
            <person name="Zhang H."/>
            <person name="Lin R."/>
            <person name="Xie B."/>
        </authorList>
    </citation>
    <scope>NUCLEOTIDE SEQUENCE</scope>
    <source>
        <strain evidence="11">BazhouSP</strain>
    </source>
</reference>
<dbReference type="GO" id="GO:0005739">
    <property type="term" value="C:mitochondrion"/>
    <property type="evidence" value="ECO:0007669"/>
    <property type="project" value="TreeGrafter"/>
</dbReference>
<feature type="binding site" evidence="6">
    <location>
        <position position="172"/>
    </location>
    <ligand>
        <name>FAD</name>
        <dbReference type="ChEBI" id="CHEBI:57692"/>
    </ligand>
</feature>
<dbReference type="FunFam" id="2.40.30.10:FF:000021">
    <property type="entry name" value="NADH-cytochrome b5 reductase"/>
    <property type="match status" value="1"/>
</dbReference>
<dbReference type="CDD" id="cd06183">
    <property type="entry name" value="cyt_b5_reduct_like"/>
    <property type="match status" value="1"/>
</dbReference>
<gene>
    <name evidence="11" type="ORF">DdX_04060</name>
</gene>
<dbReference type="Gene3D" id="3.40.50.80">
    <property type="entry name" value="Nucleotide-binding domain of ferredoxin-NADP reductase (FNR) module"/>
    <property type="match status" value="1"/>
</dbReference>
<dbReference type="InterPro" id="IPR001433">
    <property type="entry name" value="OxRdtase_FAD/NAD-bd"/>
</dbReference>
<dbReference type="InterPro" id="IPR017938">
    <property type="entry name" value="Riboflavin_synthase-like_b-brl"/>
</dbReference>
<keyword evidence="12" id="KW-1185">Reference proteome</keyword>
<keyword evidence="3 6" id="KW-0274">FAD</keyword>
<keyword evidence="9" id="KW-1133">Transmembrane helix</keyword>
<dbReference type="PRINTS" id="PR00371">
    <property type="entry name" value="FPNCR"/>
</dbReference>
<sequence length="355" mass="39699">MKEDSQSSQPFTERFAEMPGGTSDHHSVTNYAAITTVAVTVGLGAVAAIYFFGGRLPFFGKTKPKIRSKQLKGPVTLADPEKKYALKLIKKVEVSPDTRRFVFALPSENHVLGLPVGQHVYVSAKINGKLEVRPYTPVSSDDEQGTVEFVIKVYFHQAHPLGNQKFPDGGKMSQHLESLSIGDTLDFRGPNGLIVYKGNGYFEVRASKKDPPTLRHFEEIGLIAGGTGITPQLQIISDILKHPDDPTKISLLFANQTERDILLREELERLQEEHPTRLKVWFTIDRPSDDWKFSVEMIAEHLPVHNANFKERSAEVGCRSDWSGIFMCGPPPMIKFACGPSLDKLNYAVDNRFMF</sequence>
<keyword evidence="9" id="KW-0472">Membrane</keyword>
<feature type="compositionally biased region" description="Polar residues" evidence="8">
    <location>
        <begin position="1"/>
        <end position="11"/>
    </location>
</feature>
<comment type="cofactor">
    <cofactor evidence="1 6 7">
        <name>FAD</name>
        <dbReference type="ChEBI" id="CHEBI:57692"/>
    </cofactor>
</comment>
<evidence type="ECO:0000256" key="3">
    <source>
        <dbReference type="ARBA" id="ARBA00022827"/>
    </source>
</evidence>
<dbReference type="Gene3D" id="2.40.30.10">
    <property type="entry name" value="Translation factors"/>
    <property type="match status" value="1"/>
</dbReference>
<evidence type="ECO:0000256" key="8">
    <source>
        <dbReference type="SAM" id="MobiDB-lite"/>
    </source>
</evidence>
<evidence type="ECO:0000256" key="6">
    <source>
        <dbReference type="PIRSR" id="PIRSR601834-1"/>
    </source>
</evidence>
<dbReference type="PANTHER" id="PTHR19370:SF185">
    <property type="entry name" value="NADH-CYTOCHROME B5 REDUCTASE"/>
    <property type="match status" value="1"/>
</dbReference>
<dbReference type="SUPFAM" id="SSF63380">
    <property type="entry name" value="Riboflavin synthase domain-like"/>
    <property type="match status" value="1"/>
</dbReference>
<proteinExistence type="inferred from homology"/>
<dbReference type="Proteomes" id="UP001201812">
    <property type="component" value="Unassembled WGS sequence"/>
</dbReference>
<dbReference type="PRINTS" id="PR00406">
    <property type="entry name" value="CYTB5RDTASE"/>
</dbReference>
<feature type="binding site" evidence="6">
    <location>
        <position position="133"/>
    </location>
    <ligand>
        <name>FAD</name>
        <dbReference type="ChEBI" id="CHEBI:57692"/>
    </ligand>
</feature>
<evidence type="ECO:0000313" key="12">
    <source>
        <dbReference type="Proteomes" id="UP001201812"/>
    </source>
</evidence>
<evidence type="ECO:0000313" key="11">
    <source>
        <dbReference type="EMBL" id="KAI1723881.1"/>
    </source>
</evidence>
<dbReference type="PROSITE" id="PS51384">
    <property type="entry name" value="FAD_FR"/>
    <property type="match status" value="1"/>
</dbReference>
<keyword evidence="2 6" id="KW-0285">Flavoprotein</keyword>
<evidence type="ECO:0000256" key="2">
    <source>
        <dbReference type="ARBA" id="ARBA00022630"/>
    </source>
</evidence>
<name>A0AAD4RBI1_9BILA</name>
<dbReference type="GO" id="GO:0090524">
    <property type="term" value="F:cytochrome-b5 reductase activity, acting on NADH"/>
    <property type="evidence" value="ECO:0007669"/>
    <property type="project" value="UniProtKB-EC"/>
</dbReference>
<dbReference type="EC" id="1.6.2.2" evidence="7"/>
<dbReference type="Pfam" id="PF00970">
    <property type="entry name" value="FAD_binding_6"/>
    <property type="match status" value="1"/>
</dbReference>
<dbReference type="GO" id="GO:0071949">
    <property type="term" value="F:FAD binding"/>
    <property type="evidence" value="ECO:0007669"/>
    <property type="project" value="TreeGrafter"/>
</dbReference>
<dbReference type="InterPro" id="IPR039261">
    <property type="entry name" value="FNR_nucleotide-bd"/>
</dbReference>
<organism evidence="11 12">
    <name type="scientific">Ditylenchus destructor</name>
    <dbReference type="NCBI Taxonomy" id="166010"/>
    <lineage>
        <taxon>Eukaryota</taxon>
        <taxon>Metazoa</taxon>
        <taxon>Ecdysozoa</taxon>
        <taxon>Nematoda</taxon>
        <taxon>Chromadorea</taxon>
        <taxon>Rhabditida</taxon>
        <taxon>Tylenchina</taxon>
        <taxon>Tylenchomorpha</taxon>
        <taxon>Sphaerularioidea</taxon>
        <taxon>Anguinidae</taxon>
        <taxon>Anguininae</taxon>
        <taxon>Ditylenchus</taxon>
    </lineage>
</organism>
<dbReference type="InterPro" id="IPR001834">
    <property type="entry name" value="CBR-like"/>
</dbReference>